<dbReference type="EMBL" id="ML119059">
    <property type="protein sequence ID" value="ROT36252.1"/>
    <property type="molecule type" value="Genomic_DNA"/>
</dbReference>
<dbReference type="AlphaFoldDB" id="A0A3N2PP14"/>
<dbReference type="Proteomes" id="UP000272025">
    <property type="component" value="Unassembled WGS sequence"/>
</dbReference>
<name>A0A3N2PP14_SODAK</name>
<proteinExistence type="predicted"/>
<protein>
    <submittedName>
        <fullName evidence="1">Uncharacterized protein</fullName>
    </submittedName>
</protein>
<gene>
    <name evidence="1" type="ORF">SODALDRAFT_362034</name>
</gene>
<reference evidence="1 2" key="1">
    <citation type="journal article" date="2018" name="Mol. Ecol.">
        <title>The obligate alkalophilic soda-lake fungus Sodiomyces alkalinus has shifted to a protein diet.</title>
        <authorList>
            <person name="Grum-Grzhimaylo A.A."/>
            <person name="Falkoski D.L."/>
            <person name="van den Heuvel J."/>
            <person name="Valero-Jimenez C.A."/>
            <person name="Min B."/>
            <person name="Choi I.G."/>
            <person name="Lipzen A."/>
            <person name="Daum C.G."/>
            <person name="Aanen D.K."/>
            <person name="Tsang A."/>
            <person name="Henrissat B."/>
            <person name="Bilanenko E.N."/>
            <person name="de Vries R.P."/>
            <person name="van Kan J.A.L."/>
            <person name="Grigoriev I.V."/>
            <person name="Debets A.J.M."/>
        </authorList>
    </citation>
    <scope>NUCLEOTIDE SEQUENCE [LARGE SCALE GENOMIC DNA]</scope>
    <source>
        <strain evidence="1 2">F11</strain>
    </source>
</reference>
<evidence type="ECO:0000313" key="2">
    <source>
        <dbReference type="Proteomes" id="UP000272025"/>
    </source>
</evidence>
<dbReference type="GeneID" id="39582904"/>
<evidence type="ECO:0000313" key="1">
    <source>
        <dbReference type="EMBL" id="ROT36252.1"/>
    </source>
</evidence>
<sequence>MALGLLGMGSEKRHWNVSLLNGRVAGAQTSIKLRCTLQVQEKKKKGDGGGRSRRQIELVFTKSPFVILVALPSETASDCTHLYPHVGASLNGPLGRSPVRLFQGLPLIIPVAFSSHPQPSPFAVSSLRDGSLNKQQGEALIPRVESTATGNRVALTCSFAFQFNDYLPSTQFNDTKTLPPESDDSALITTFISASWAYRKKQQHTVARNWRH</sequence>
<accession>A0A3N2PP14</accession>
<dbReference type="RefSeq" id="XP_028464058.1">
    <property type="nucleotide sequence ID" value="XM_028614426.1"/>
</dbReference>
<organism evidence="1 2">
    <name type="scientific">Sodiomyces alkalinus (strain CBS 110278 / VKM F-3762 / F11)</name>
    <name type="common">Alkaliphilic filamentous fungus</name>
    <dbReference type="NCBI Taxonomy" id="1314773"/>
    <lineage>
        <taxon>Eukaryota</taxon>
        <taxon>Fungi</taxon>
        <taxon>Dikarya</taxon>
        <taxon>Ascomycota</taxon>
        <taxon>Pezizomycotina</taxon>
        <taxon>Sordariomycetes</taxon>
        <taxon>Hypocreomycetidae</taxon>
        <taxon>Glomerellales</taxon>
        <taxon>Plectosphaerellaceae</taxon>
        <taxon>Sodiomyces</taxon>
    </lineage>
</organism>
<keyword evidence="2" id="KW-1185">Reference proteome</keyword>